<evidence type="ECO:0000313" key="4">
    <source>
        <dbReference type="EMBL" id="MBN8230451.1"/>
    </source>
</evidence>
<gene>
    <name evidence="4" type="ORF">JYK02_23340</name>
</gene>
<dbReference type="SUPFAM" id="SSF48452">
    <property type="entry name" value="TPR-like"/>
    <property type="match status" value="2"/>
</dbReference>
<comment type="caution">
    <text evidence="4">The sequence shown here is derived from an EMBL/GenBank/DDBJ whole genome shotgun (WGS) entry which is preliminary data.</text>
</comment>
<dbReference type="Proteomes" id="UP000664052">
    <property type="component" value="Unassembled WGS sequence"/>
</dbReference>
<dbReference type="InterPro" id="IPR024983">
    <property type="entry name" value="CHAT_dom"/>
</dbReference>
<protein>
    <submittedName>
        <fullName evidence="4">CHAT domain-containing protein</fullName>
    </submittedName>
</protein>
<evidence type="ECO:0000256" key="1">
    <source>
        <dbReference type="SAM" id="Phobius"/>
    </source>
</evidence>
<dbReference type="InterPro" id="IPR011990">
    <property type="entry name" value="TPR-like_helical_dom_sf"/>
</dbReference>
<dbReference type="InterPro" id="IPR041916">
    <property type="entry name" value="Anti_sigma_zinc_sf"/>
</dbReference>
<reference evidence="4 5" key="1">
    <citation type="submission" date="2021-02" db="EMBL/GenBank/DDBJ databases">
        <title>De Novo genome assembly of isolated myxobacteria.</title>
        <authorList>
            <person name="Stevens D.C."/>
        </authorList>
    </citation>
    <scope>NUCLEOTIDE SEQUENCE [LARGE SCALE GENOMIC DNA]</scope>
    <source>
        <strain evidence="4 5">ATCC 29039</strain>
    </source>
</reference>
<evidence type="ECO:0000259" key="2">
    <source>
        <dbReference type="Pfam" id="PF12770"/>
    </source>
</evidence>
<dbReference type="Gene3D" id="1.10.10.1320">
    <property type="entry name" value="Anti-sigma factor, zinc-finger domain"/>
    <property type="match status" value="1"/>
</dbReference>
<proteinExistence type="predicted"/>
<feature type="domain" description="CHAT" evidence="2">
    <location>
        <begin position="829"/>
        <end position="986"/>
    </location>
</feature>
<keyword evidence="5" id="KW-1185">Reference proteome</keyword>
<keyword evidence="1" id="KW-0812">Transmembrane</keyword>
<accession>A0ABS3DGJ1</accession>
<name>A0ABS3DGJ1_9BACT</name>
<dbReference type="Pfam" id="PF13490">
    <property type="entry name" value="zf-HC2"/>
    <property type="match status" value="1"/>
</dbReference>
<evidence type="ECO:0000259" key="3">
    <source>
        <dbReference type="Pfam" id="PF13490"/>
    </source>
</evidence>
<keyword evidence="1" id="KW-0472">Membrane</keyword>
<evidence type="ECO:0000313" key="5">
    <source>
        <dbReference type="Proteomes" id="UP000664052"/>
    </source>
</evidence>
<dbReference type="EMBL" id="JAFIMU010000007">
    <property type="protein sequence ID" value="MBN8230451.1"/>
    <property type="molecule type" value="Genomic_DNA"/>
</dbReference>
<organism evidence="4 5">
    <name type="scientific">Corallococcus macrosporus</name>
    <dbReference type="NCBI Taxonomy" id="35"/>
    <lineage>
        <taxon>Bacteria</taxon>
        <taxon>Pseudomonadati</taxon>
        <taxon>Myxococcota</taxon>
        <taxon>Myxococcia</taxon>
        <taxon>Myxococcales</taxon>
        <taxon>Cystobacterineae</taxon>
        <taxon>Myxococcaceae</taxon>
        <taxon>Corallococcus</taxon>
    </lineage>
</organism>
<keyword evidence="1" id="KW-1133">Transmembrane helix</keyword>
<feature type="transmembrane region" description="Helical" evidence="1">
    <location>
        <begin position="71"/>
        <end position="93"/>
    </location>
</feature>
<dbReference type="Pfam" id="PF12770">
    <property type="entry name" value="CHAT"/>
    <property type="match status" value="1"/>
</dbReference>
<feature type="domain" description="Putative zinc-finger" evidence="3">
    <location>
        <begin position="7"/>
        <end position="36"/>
    </location>
</feature>
<dbReference type="InterPro" id="IPR027383">
    <property type="entry name" value="Znf_put"/>
</dbReference>
<sequence length="998" mass="109184">MMSKPCDQLPLFADGDLPLAESQAFGRHLADCAHCQTELTRHLQLDQMGRRYLERHGPITIPWHAMPRNRWFAAGAALVAVALGVLLGVGGVGRRVSSPEPALWAGTSRTLEARVTYPGADQYRRPAQALMGGGTPSATASRPLTVMSELERRGDLSQLVAAYLTAGPPEPKNAKDLLARMQAERQGDPADVLSDMGAAYYASAKTQDPAWALRELREALRLLHQALVLKPTHLQAHWNRALVYRDLGLPLLAIQDLEAVEAQETNPAWRTEAREKRVKLADVTTRQQRWEAANSAGAELVARGAQALDEAMRYADVPMMRRDFYHAVRSRTSREDVLALLPLAEALDSKAGQQTVLADYLRSVANRDFSRRAPLAEAYGRWAMGTVEPSGKEPLLRTFLASNEDDITLGALVMFSPRGPDSEYAEKLITLGNSNPDPWFKVLALQERADRSRQKDRYELALSDLRQALELCTQEHLVYRCTEVRNDLAYVSGWLFQLQEAERFAREGLTQSRLGQWEQERMLLQALGSVARMAADVTLGRAYFGEALLMGGGKELARNIHENLAHLAIKALELDVARDEINQALATGLPLTQHGVAALADIARTRRAAGDVEAVQQGLASDAPVTEGQHAFVKSLQGRFLLEADPAQGHALLVDAIEQATRAAAAASGAGWTDITAQHARAYGFTSLIFDNARRGDFATALARFGNELGFDTPGNCVLGLTEDTERQLLVGRGADGQLLKRYMPTRTKRMPVDMTDVVPPDMVEALRPCASVDVLARPPLQGRSGLLPADMAWRYRALAVARQPPVGRGTHLVVNEVRYAEQRNETPLRWTARITPDEDLMTLTDLAATPSRVLAEMPKASEVDLATHGKVAPGPKSTYLLLAPETNGSDMLTEELIRKMKLPKAPLVILAACEAARGTTALHELGSLPNAFLAAGARGVVAATLPIPDEDSSVFFGNVRDRLRAGSPLGTAVRDERQQWLQRSASHSWVNGVLVFE</sequence>
<dbReference type="Gene3D" id="1.25.40.10">
    <property type="entry name" value="Tetratricopeptide repeat domain"/>
    <property type="match status" value="2"/>
</dbReference>